<evidence type="ECO:0000313" key="2">
    <source>
        <dbReference type="WBParaSite" id="PTRK_0000478100.1"/>
    </source>
</evidence>
<dbReference type="STRING" id="131310.A0A0N4ZB68"/>
<dbReference type="Proteomes" id="UP000038045">
    <property type="component" value="Unplaced"/>
</dbReference>
<dbReference type="PANTHER" id="PTHR10974">
    <property type="entry name" value="FI08016P-RELATED"/>
    <property type="match status" value="1"/>
</dbReference>
<dbReference type="CDD" id="cd16021">
    <property type="entry name" value="ALP_like"/>
    <property type="match status" value="1"/>
</dbReference>
<dbReference type="InterPro" id="IPR004245">
    <property type="entry name" value="DUF229"/>
</dbReference>
<proteinExistence type="predicted"/>
<dbReference type="WBParaSite" id="PTRK_0000478100.1">
    <property type="protein sequence ID" value="PTRK_0000478100.1"/>
    <property type="gene ID" value="PTRK_0000478100"/>
</dbReference>
<accession>A0A0N4ZB68</accession>
<name>A0A0N4ZB68_PARTI</name>
<dbReference type="Gene3D" id="3.40.720.10">
    <property type="entry name" value="Alkaline Phosphatase, subunit A"/>
    <property type="match status" value="1"/>
</dbReference>
<protein>
    <submittedName>
        <fullName evidence="2">Sulfatase domain-containing protein</fullName>
    </submittedName>
</protein>
<keyword evidence="1" id="KW-1185">Reference proteome</keyword>
<dbReference type="Pfam" id="PF02995">
    <property type="entry name" value="DUF229"/>
    <property type="match status" value="1"/>
</dbReference>
<reference evidence="2" key="1">
    <citation type="submission" date="2017-02" db="UniProtKB">
        <authorList>
            <consortium name="WormBaseParasite"/>
        </authorList>
    </citation>
    <scope>IDENTIFICATION</scope>
</reference>
<dbReference type="InterPro" id="IPR017850">
    <property type="entry name" value="Alkaline_phosphatase_core_sf"/>
</dbReference>
<dbReference type="AlphaFoldDB" id="A0A0N4ZB68"/>
<dbReference type="GO" id="GO:0005615">
    <property type="term" value="C:extracellular space"/>
    <property type="evidence" value="ECO:0007669"/>
    <property type="project" value="TreeGrafter"/>
</dbReference>
<dbReference type="PANTHER" id="PTHR10974:SF75">
    <property type="entry name" value="SULFATASE DOMAIN-CONTAINING PROTEIN"/>
    <property type="match status" value="1"/>
</dbReference>
<sequence length="680" mass="80765">MQFIISQRNIFKRLFLLTILLWSQILIFPELLVNNTLLSINNLENRFKKSVIHLKTLETPRSCSFPNYTIESNYSEFKHPYKPKECIANFNNNYVSFKNGILNYKNKNDKFVKCDYQCNYHKNDYELVTGEWKDIEDEKPFCDVFEVYCKDFSTNKTVFRDIYLQVSDHKQTFQDKVTFMEDSYKKEPIKYEYNVHLVIIDSISYFNALRGLPKTLKYLQKEYNGTLFKYLNKVGLNSLPNANAFLLNTRVPRLVDYQKSRNTKQSEYWGTGASYCNSYLDNKPFIVKYFRELNFTILNGEEAVVTAFNWPNCLGFKETIAHHTTRPYELRLHNKNYTRNGLFLKNFKKKCEKDYDYQLNYLSKFMEKYNKTRHLTYTWLTNIAHDKLTGFFHLDDYFTEFFTNNKKYFDNGFLIFMADHGFRVGGFRNTKQGEFEDANPFLLIAPPKALRSNDSEVMKNLKENSEKHISHFDIYTTLVDIATEGSKRHFKNMTPFNFTKILKNNKMKGLSLLRNINVTRDCYNMEITSEYCMCQIQFREYNSVVSKKLLKRETNDKNFNSSIIPQFLKKIFVNELNRQLKIGKLEDDCTMLMENPKGLFTLEYALNENNLLLFKVKQQVLPRGIFEAIFDENGKLITEDINRVDRYGPYAEICVPRHPYRKFCYCKSLLKKSINSEFKS</sequence>
<evidence type="ECO:0000313" key="1">
    <source>
        <dbReference type="Proteomes" id="UP000038045"/>
    </source>
</evidence>
<dbReference type="SUPFAM" id="SSF53649">
    <property type="entry name" value="Alkaline phosphatase-like"/>
    <property type="match status" value="1"/>
</dbReference>
<organism evidence="1 2">
    <name type="scientific">Parastrongyloides trichosuri</name>
    <name type="common">Possum-specific nematode worm</name>
    <dbReference type="NCBI Taxonomy" id="131310"/>
    <lineage>
        <taxon>Eukaryota</taxon>
        <taxon>Metazoa</taxon>
        <taxon>Ecdysozoa</taxon>
        <taxon>Nematoda</taxon>
        <taxon>Chromadorea</taxon>
        <taxon>Rhabditida</taxon>
        <taxon>Tylenchina</taxon>
        <taxon>Panagrolaimomorpha</taxon>
        <taxon>Strongyloidoidea</taxon>
        <taxon>Strongyloididae</taxon>
        <taxon>Parastrongyloides</taxon>
    </lineage>
</organism>